<evidence type="ECO:0000313" key="1">
    <source>
        <dbReference type="EMBL" id="GIX87635.1"/>
    </source>
</evidence>
<accession>A0AAV4NV53</accession>
<keyword evidence="2" id="KW-1185">Reference proteome</keyword>
<sequence length="111" mass="12632">MKRNLGTISCEKLPGKNELISLRVDGASAACHWVDDVCISTIWRDRLSDCFEMTGNLLPLSILYGSAVSKKVLKRTWSLITQHFHISSWFVGRQNQRLFALPSAFFQSEQE</sequence>
<dbReference type="EMBL" id="BPLR01003701">
    <property type="protein sequence ID" value="GIX87635.1"/>
    <property type="molecule type" value="Genomic_DNA"/>
</dbReference>
<name>A0AAV4NV53_CAEEX</name>
<gene>
    <name evidence="1" type="ORF">CEXT_355291</name>
</gene>
<proteinExistence type="predicted"/>
<organism evidence="1 2">
    <name type="scientific">Caerostris extrusa</name>
    <name type="common">Bark spider</name>
    <name type="synonym">Caerostris bankana</name>
    <dbReference type="NCBI Taxonomy" id="172846"/>
    <lineage>
        <taxon>Eukaryota</taxon>
        <taxon>Metazoa</taxon>
        <taxon>Ecdysozoa</taxon>
        <taxon>Arthropoda</taxon>
        <taxon>Chelicerata</taxon>
        <taxon>Arachnida</taxon>
        <taxon>Araneae</taxon>
        <taxon>Araneomorphae</taxon>
        <taxon>Entelegynae</taxon>
        <taxon>Araneoidea</taxon>
        <taxon>Araneidae</taxon>
        <taxon>Caerostris</taxon>
    </lineage>
</organism>
<protein>
    <submittedName>
        <fullName evidence="1">Uncharacterized protein</fullName>
    </submittedName>
</protein>
<evidence type="ECO:0000313" key="2">
    <source>
        <dbReference type="Proteomes" id="UP001054945"/>
    </source>
</evidence>
<comment type="caution">
    <text evidence="1">The sequence shown here is derived from an EMBL/GenBank/DDBJ whole genome shotgun (WGS) entry which is preliminary data.</text>
</comment>
<reference evidence="1 2" key="1">
    <citation type="submission" date="2021-06" db="EMBL/GenBank/DDBJ databases">
        <title>Caerostris extrusa draft genome.</title>
        <authorList>
            <person name="Kono N."/>
            <person name="Arakawa K."/>
        </authorList>
    </citation>
    <scope>NUCLEOTIDE SEQUENCE [LARGE SCALE GENOMIC DNA]</scope>
</reference>
<dbReference type="Proteomes" id="UP001054945">
    <property type="component" value="Unassembled WGS sequence"/>
</dbReference>
<dbReference type="AlphaFoldDB" id="A0AAV4NV53"/>